<reference evidence="2 3" key="1">
    <citation type="submission" date="2018-05" db="EMBL/GenBank/DDBJ databases">
        <title>Complete genome sequence of Massilia oculi sp. nov. CCUG 43427T (=DSM 26321T), the type strain of M. oculi, and comparison with genome sequences of other Massilia strains.</title>
        <authorList>
            <person name="Zhu B."/>
        </authorList>
    </citation>
    <scope>NUCLEOTIDE SEQUENCE [LARGE SCALE GENOMIC DNA]</scope>
    <source>
        <strain evidence="2 3">CCUG 43427</strain>
    </source>
</reference>
<feature type="compositionally biased region" description="Basic and acidic residues" evidence="1">
    <location>
        <begin position="1"/>
        <end position="19"/>
    </location>
</feature>
<evidence type="ECO:0000313" key="2">
    <source>
        <dbReference type="EMBL" id="AWL03683.1"/>
    </source>
</evidence>
<organism evidence="2 3">
    <name type="scientific">Massilia oculi</name>
    <dbReference type="NCBI Taxonomy" id="945844"/>
    <lineage>
        <taxon>Bacteria</taxon>
        <taxon>Pseudomonadati</taxon>
        <taxon>Pseudomonadota</taxon>
        <taxon>Betaproteobacteria</taxon>
        <taxon>Burkholderiales</taxon>
        <taxon>Oxalobacteraceae</taxon>
        <taxon>Telluria group</taxon>
        <taxon>Massilia</taxon>
    </lineage>
</organism>
<evidence type="ECO:0000256" key="1">
    <source>
        <dbReference type="SAM" id="MobiDB-lite"/>
    </source>
</evidence>
<dbReference type="EMBL" id="CP029343">
    <property type="protein sequence ID" value="AWL03683.1"/>
    <property type="molecule type" value="Genomic_DNA"/>
</dbReference>
<feature type="compositionally biased region" description="Pro residues" evidence="1">
    <location>
        <begin position="28"/>
        <end position="45"/>
    </location>
</feature>
<dbReference type="AlphaFoldDB" id="A0A2S2DE95"/>
<dbReference type="KEGG" id="mtim:DIR46_03990"/>
<protein>
    <submittedName>
        <fullName evidence="2">Uncharacterized protein</fullName>
    </submittedName>
</protein>
<feature type="region of interest" description="Disordered" evidence="1">
    <location>
        <begin position="1"/>
        <end position="68"/>
    </location>
</feature>
<gene>
    <name evidence="2" type="ORF">DIR46_03990</name>
</gene>
<proteinExistence type="predicted"/>
<dbReference type="Proteomes" id="UP000245820">
    <property type="component" value="Chromosome"/>
</dbReference>
<accession>A0A2S2DE95</accession>
<dbReference type="RefSeq" id="WP_109344084.1">
    <property type="nucleotide sequence ID" value="NZ_CP029343.1"/>
</dbReference>
<sequence length="68" mass="7613">MSERQSYESRQARQRDRVGQHFHSTPDPEFPGEPPPPPAQPPVPDDVPDPVNAPVEEPRLPEPPIRAS</sequence>
<name>A0A2S2DE95_9BURK</name>
<keyword evidence="3" id="KW-1185">Reference proteome</keyword>
<evidence type="ECO:0000313" key="3">
    <source>
        <dbReference type="Proteomes" id="UP000245820"/>
    </source>
</evidence>